<organism evidence="1 2">
    <name type="scientific">Hexamita inflata</name>
    <dbReference type="NCBI Taxonomy" id="28002"/>
    <lineage>
        <taxon>Eukaryota</taxon>
        <taxon>Metamonada</taxon>
        <taxon>Diplomonadida</taxon>
        <taxon>Hexamitidae</taxon>
        <taxon>Hexamitinae</taxon>
        <taxon>Hexamita</taxon>
    </lineage>
</organism>
<dbReference type="EMBL" id="CAXDID020000031">
    <property type="protein sequence ID" value="CAL5994184.1"/>
    <property type="molecule type" value="Genomic_DNA"/>
</dbReference>
<keyword evidence="2" id="KW-1185">Reference proteome</keyword>
<sequence>MKSSKIYLNLYQVNQFAVFGFNSNYQILEESEIYVSINYSILTGALLCLECDIIIKQSNLKFLANGLQISALILKSKDIIQIENVNISYRFSCDSSSGIVNQILNDIITFLIDNVILTGYNDISSQYNGYLSSKVDVDIKIQINVMFICVDMATQRIGSTLNTINISSLELLQCNQVCDDYQFVIYGLCQEMIQFSVLLSNNTVICDHPFEFDQFSNTCVCKNGYYLNDTVCVNIISKVSLIITDMQLYDSKLQTEIYNTQIALKSLFNNLETEIQHNISNLFDIAVVSYTDLKQLIISTNNSLQENLNVLQSNVQLQFKLISDQNLISQAMITSFKSDTQNNFSAILTLLDNNQLNIKNNFTQTNFLITNLNTSMKSNFDLVITDVQNINLNIKNNFTQTNQKIDTVNAQIGAVVTNSNFQTQIDLLKEQIQNISVSISQSMTSNQYRCLIMAAYIGSFDARDNYASHQQYLFDMTYYGCPFQQWW</sequence>
<dbReference type="SUPFAM" id="SSF57184">
    <property type="entry name" value="Growth factor receptor domain"/>
    <property type="match status" value="1"/>
</dbReference>
<accession>A0ABP1HIR0</accession>
<evidence type="ECO:0000313" key="1">
    <source>
        <dbReference type="EMBL" id="CAL5994184.1"/>
    </source>
</evidence>
<name>A0ABP1HIR0_9EUKA</name>
<evidence type="ECO:0000313" key="2">
    <source>
        <dbReference type="Proteomes" id="UP001642409"/>
    </source>
</evidence>
<protein>
    <submittedName>
        <fullName evidence="1">Growth_factor receptor cysteine-rich domain superfamily</fullName>
    </submittedName>
</protein>
<keyword evidence="1" id="KW-0675">Receptor</keyword>
<gene>
    <name evidence="1" type="ORF">HINF_LOCUS13428</name>
</gene>
<dbReference type="Proteomes" id="UP001642409">
    <property type="component" value="Unassembled WGS sequence"/>
</dbReference>
<dbReference type="InterPro" id="IPR009030">
    <property type="entry name" value="Growth_fac_rcpt_cys_sf"/>
</dbReference>
<reference evidence="1 2" key="1">
    <citation type="submission" date="2024-07" db="EMBL/GenBank/DDBJ databases">
        <authorList>
            <person name="Akdeniz Z."/>
        </authorList>
    </citation>
    <scope>NUCLEOTIDE SEQUENCE [LARGE SCALE GENOMIC DNA]</scope>
</reference>
<proteinExistence type="predicted"/>
<comment type="caution">
    <text evidence="1">The sequence shown here is derived from an EMBL/GenBank/DDBJ whole genome shotgun (WGS) entry which is preliminary data.</text>
</comment>